<evidence type="ECO:0000256" key="1">
    <source>
        <dbReference type="SAM" id="MobiDB-lite"/>
    </source>
</evidence>
<protein>
    <submittedName>
        <fullName evidence="2">Uncharacterized protein</fullName>
    </submittedName>
</protein>
<feature type="region of interest" description="Disordered" evidence="1">
    <location>
        <begin position="1"/>
        <end position="31"/>
    </location>
</feature>
<name>A0A9P6BAL0_9AGAM</name>
<organism evidence="2 3">
    <name type="scientific">Hydnum rufescens UP504</name>
    <dbReference type="NCBI Taxonomy" id="1448309"/>
    <lineage>
        <taxon>Eukaryota</taxon>
        <taxon>Fungi</taxon>
        <taxon>Dikarya</taxon>
        <taxon>Basidiomycota</taxon>
        <taxon>Agaricomycotina</taxon>
        <taxon>Agaricomycetes</taxon>
        <taxon>Cantharellales</taxon>
        <taxon>Hydnaceae</taxon>
        <taxon>Hydnum</taxon>
    </lineage>
</organism>
<dbReference type="OrthoDB" id="2658103at2759"/>
<evidence type="ECO:0000313" key="3">
    <source>
        <dbReference type="Proteomes" id="UP000886523"/>
    </source>
</evidence>
<keyword evidence="3" id="KW-1185">Reference proteome</keyword>
<feature type="compositionally biased region" description="Low complexity" evidence="1">
    <location>
        <begin position="7"/>
        <end position="23"/>
    </location>
</feature>
<accession>A0A9P6BAL0</accession>
<proteinExistence type="predicted"/>
<comment type="caution">
    <text evidence="2">The sequence shown here is derived from an EMBL/GenBank/DDBJ whole genome shotgun (WGS) entry which is preliminary data.</text>
</comment>
<evidence type="ECO:0000313" key="2">
    <source>
        <dbReference type="EMBL" id="KAF9520813.1"/>
    </source>
</evidence>
<reference evidence="2" key="1">
    <citation type="journal article" date="2020" name="Nat. Commun.">
        <title>Large-scale genome sequencing of mycorrhizal fungi provides insights into the early evolution of symbiotic traits.</title>
        <authorList>
            <person name="Miyauchi S."/>
            <person name="Kiss E."/>
            <person name="Kuo A."/>
            <person name="Drula E."/>
            <person name="Kohler A."/>
            <person name="Sanchez-Garcia M."/>
            <person name="Morin E."/>
            <person name="Andreopoulos B."/>
            <person name="Barry K.W."/>
            <person name="Bonito G."/>
            <person name="Buee M."/>
            <person name="Carver A."/>
            <person name="Chen C."/>
            <person name="Cichocki N."/>
            <person name="Clum A."/>
            <person name="Culley D."/>
            <person name="Crous P.W."/>
            <person name="Fauchery L."/>
            <person name="Girlanda M."/>
            <person name="Hayes R.D."/>
            <person name="Keri Z."/>
            <person name="LaButti K."/>
            <person name="Lipzen A."/>
            <person name="Lombard V."/>
            <person name="Magnuson J."/>
            <person name="Maillard F."/>
            <person name="Murat C."/>
            <person name="Nolan M."/>
            <person name="Ohm R.A."/>
            <person name="Pangilinan J."/>
            <person name="Pereira M.F."/>
            <person name="Perotto S."/>
            <person name="Peter M."/>
            <person name="Pfister S."/>
            <person name="Riley R."/>
            <person name="Sitrit Y."/>
            <person name="Stielow J.B."/>
            <person name="Szollosi G."/>
            <person name="Zifcakova L."/>
            <person name="Stursova M."/>
            <person name="Spatafora J.W."/>
            <person name="Tedersoo L."/>
            <person name="Vaario L.M."/>
            <person name="Yamada A."/>
            <person name="Yan M."/>
            <person name="Wang P."/>
            <person name="Xu J."/>
            <person name="Bruns T."/>
            <person name="Baldrian P."/>
            <person name="Vilgalys R."/>
            <person name="Dunand C."/>
            <person name="Henrissat B."/>
            <person name="Grigoriev I.V."/>
            <person name="Hibbett D."/>
            <person name="Nagy L.G."/>
            <person name="Martin F.M."/>
        </authorList>
    </citation>
    <scope>NUCLEOTIDE SEQUENCE</scope>
    <source>
        <strain evidence="2">UP504</strain>
    </source>
</reference>
<dbReference type="EMBL" id="MU128910">
    <property type="protein sequence ID" value="KAF9520813.1"/>
    <property type="molecule type" value="Genomic_DNA"/>
</dbReference>
<sequence>MPLPLAVEEFSSSTPESSSVPPTQWDQTGPASQEKVFNSFQSSWKNGLETVQVTGHCQAANWMPDTTTILGILRHLPLPQKLEENINPHIMNTLCLEDPKLWWRMRMIQLFLDINYQKEYSEYPTFTGELPSSCIALIDGASDILHLDMSDAKQTLNFIISFGEFNKCYLYLPQVAKKILLEESWVFGFSGSVLAHCVDFEGGRRFSINAFTCAGTYHAAHAFWKTYGIKL</sequence>
<dbReference type="AlphaFoldDB" id="A0A9P6BAL0"/>
<dbReference type="Gene3D" id="3.60.130.30">
    <property type="match status" value="1"/>
</dbReference>
<dbReference type="Proteomes" id="UP000886523">
    <property type="component" value="Unassembled WGS sequence"/>
</dbReference>
<gene>
    <name evidence="2" type="ORF">BS47DRAFT_1426618</name>
</gene>